<comment type="subcellular location">
    <subcellularLocation>
        <location evidence="1">Nucleus</location>
    </subcellularLocation>
</comment>
<feature type="DNA-binding region" description="Homeobox" evidence="1">
    <location>
        <begin position="3"/>
        <end position="14"/>
    </location>
</feature>
<sequence>VWFQNARAKFRRNLLRQENTGVDKASDGSTLPGGTPSGPASEISNASMSPSSTPTTLTDLTNPTMPTVTS</sequence>
<feature type="non-terminal residue" evidence="4">
    <location>
        <position position="1"/>
    </location>
</feature>
<protein>
    <recommendedName>
        <fullName evidence="3">Homeobox domain-containing protein</fullName>
    </recommendedName>
</protein>
<keyword evidence="5" id="KW-1185">Reference proteome</keyword>
<dbReference type="EMBL" id="JAMKFB020000008">
    <property type="protein sequence ID" value="KAL0187348.1"/>
    <property type="molecule type" value="Genomic_DNA"/>
</dbReference>
<evidence type="ECO:0000313" key="5">
    <source>
        <dbReference type="Proteomes" id="UP001529510"/>
    </source>
</evidence>
<evidence type="ECO:0000313" key="4">
    <source>
        <dbReference type="EMBL" id="KAL0187348.1"/>
    </source>
</evidence>
<feature type="region of interest" description="Disordered" evidence="2">
    <location>
        <begin position="14"/>
        <end position="70"/>
    </location>
</feature>
<feature type="compositionally biased region" description="Low complexity" evidence="2">
    <location>
        <begin position="27"/>
        <end position="70"/>
    </location>
</feature>
<keyword evidence="1" id="KW-0371">Homeobox</keyword>
<gene>
    <name evidence="4" type="ORF">M9458_019018</name>
</gene>
<feature type="domain" description="Homeobox" evidence="3">
    <location>
        <begin position="1"/>
        <end position="13"/>
    </location>
</feature>
<evidence type="ECO:0000259" key="3">
    <source>
        <dbReference type="PROSITE" id="PS50071"/>
    </source>
</evidence>
<dbReference type="Proteomes" id="UP001529510">
    <property type="component" value="Unassembled WGS sequence"/>
</dbReference>
<evidence type="ECO:0000256" key="1">
    <source>
        <dbReference type="PROSITE-ProRule" id="PRU00108"/>
    </source>
</evidence>
<name>A0ABD0QMU8_CIRMR</name>
<feature type="non-terminal residue" evidence="4">
    <location>
        <position position="70"/>
    </location>
</feature>
<keyword evidence="1" id="KW-0539">Nucleus</keyword>
<evidence type="ECO:0000256" key="2">
    <source>
        <dbReference type="SAM" id="MobiDB-lite"/>
    </source>
</evidence>
<dbReference type="InterPro" id="IPR001356">
    <property type="entry name" value="HD"/>
</dbReference>
<keyword evidence="1" id="KW-0238">DNA-binding</keyword>
<dbReference type="GO" id="GO:0005634">
    <property type="term" value="C:nucleus"/>
    <property type="evidence" value="ECO:0007669"/>
    <property type="project" value="UniProtKB-SubCell"/>
</dbReference>
<reference evidence="4 5" key="1">
    <citation type="submission" date="2024-05" db="EMBL/GenBank/DDBJ databases">
        <title>Genome sequencing and assembly of Indian major carp, Cirrhinus mrigala (Hamilton, 1822).</title>
        <authorList>
            <person name="Mohindra V."/>
            <person name="Chowdhury L.M."/>
            <person name="Lal K."/>
            <person name="Jena J.K."/>
        </authorList>
    </citation>
    <scope>NUCLEOTIDE SEQUENCE [LARGE SCALE GENOMIC DNA]</scope>
    <source>
        <strain evidence="4">CM1030</strain>
        <tissue evidence="4">Blood</tissue>
    </source>
</reference>
<accession>A0ABD0QMU8</accession>
<comment type="caution">
    <text evidence="4">The sequence shown here is derived from an EMBL/GenBank/DDBJ whole genome shotgun (WGS) entry which is preliminary data.</text>
</comment>
<dbReference type="GO" id="GO:0003677">
    <property type="term" value="F:DNA binding"/>
    <property type="evidence" value="ECO:0007669"/>
    <property type="project" value="UniProtKB-UniRule"/>
</dbReference>
<dbReference type="AlphaFoldDB" id="A0ABD0QMU8"/>
<dbReference type="PROSITE" id="PS50071">
    <property type="entry name" value="HOMEOBOX_2"/>
    <property type="match status" value="1"/>
</dbReference>
<proteinExistence type="predicted"/>
<organism evidence="4 5">
    <name type="scientific">Cirrhinus mrigala</name>
    <name type="common">Mrigala</name>
    <dbReference type="NCBI Taxonomy" id="683832"/>
    <lineage>
        <taxon>Eukaryota</taxon>
        <taxon>Metazoa</taxon>
        <taxon>Chordata</taxon>
        <taxon>Craniata</taxon>
        <taxon>Vertebrata</taxon>
        <taxon>Euteleostomi</taxon>
        <taxon>Actinopterygii</taxon>
        <taxon>Neopterygii</taxon>
        <taxon>Teleostei</taxon>
        <taxon>Ostariophysi</taxon>
        <taxon>Cypriniformes</taxon>
        <taxon>Cyprinidae</taxon>
        <taxon>Labeoninae</taxon>
        <taxon>Labeonini</taxon>
        <taxon>Cirrhinus</taxon>
    </lineage>
</organism>